<accession>A0ABU1Y1G2</accession>
<comment type="caution">
    <text evidence="1">The sequence shown here is derived from an EMBL/GenBank/DDBJ whole genome shotgun (WGS) entry which is preliminary data.</text>
</comment>
<reference evidence="1 2" key="1">
    <citation type="submission" date="2023-07" db="EMBL/GenBank/DDBJ databases">
        <title>Sorghum-associated microbial communities from plants grown in Nebraska, USA.</title>
        <authorList>
            <person name="Schachtman D."/>
        </authorList>
    </citation>
    <scope>NUCLEOTIDE SEQUENCE [LARGE SCALE GENOMIC DNA]</scope>
    <source>
        <strain evidence="1 2">4099</strain>
    </source>
</reference>
<protein>
    <submittedName>
        <fullName evidence="1">Uncharacterized protein</fullName>
    </submittedName>
</protein>
<evidence type="ECO:0000313" key="1">
    <source>
        <dbReference type="EMBL" id="MDR7194668.1"/>
    </source>
</evidence>
<organism evidence="1 2">
    <name type="scientific">Luteimonas terrae</name>
    <dbReference type="NCBI Taxonomy" id="1530191"/>
    <lineage>
        <taxon>Bacteria</taxon>
        <taxon>Pseudomonadati</taxon>
        <taxon>Pseudomonadota</taxon>
        <taxon>Gammaproteobacteria</taxon>
        <taxon>Lysobacterales</taxon>
        <taxon>Lysobacteraceae</taxon>
        <taxon>Luteimonas</taxon>
    </lineage>
</organism>
<keyword evidence="2" id="KW-1185">Reference proteome</keyword>
<name>A0ABU1Y1G2_9GAMM</name>
<proteinExistence type="predicted"/>
<sequence length="57" mass="6274">MRALPDVAAWSQSTHPTRVAQRTLPKGAVGTTFQLGRDTRLVSTEVAGRELRHLMTT</sequence>
<gene>
    <name evidence="1" type="ORF">J2W68_003416</name>
</gene>
<dbReference type="EMBL" id="JAVDWO010000018">
    <property type="protein sequence ID" value="MDR7194668.1"/>
    <property type="molecule type" value="Genomic_DNA"/>
</dbReference>
<evidence type="ECO:0000313" key="2">
    <source>
        <dbReference type="Proteomes" id="UP001256588"/>
    </source>
</evidence>
<dbReference type="Proteomes" id="UP001256588">
    <property type="component" value="Unassembled WGS sequence"/>
</dbReference>